<comment type="caution">
    <text evidence="3">The sequence shown here is derived from an EMBL/GenBank/DDBJ whole genome shotgun (WGS) entry which is preliminary data.</text>
</comment>
<dbReference type="RefSeq" id="WP_046368159.1">
    <property type="nucleotide sequence ID" value="NZ_BBWV01000001.1"/>
</dbReference>
<accession>A0A0E9MZE6</accession>
<keyword evidence="1" id="KW-0560">Oxidoreductase</keyword>
<dbReference type="SUPFAM" id="SSF56645">
    <property type="entry name" value="Acyl-CoA dehydrogenase NM domain-like"/>
    <property type="match status" value="1"/>
</dbReference>
<dbReference type="Proteomes" id="UP000033121">
    <property type="component" value="Unassembled WGS sequence"/>
</dbReference>
<evidence type="ECO:0000259" key="2">
    <source>
        <dbReference type="Pfam" id="PF08028"/>
    </source>
</evidence>
<dbReference type="OrthoDB" id="1170793at2"/>
<evidence type="ECO:0000313" key="3">
    <source>
        <dbReference type="EMBL" id="GAO42475.1"/>
    </source>
</evidence>
<name>A0A0E9MZE6_9BACT</name>
<dbReference type="InterPro" id="IPR046373">
    <property type="entry name" value="Acyl-CoA_Oxase/DH_mid-dom_sf"/>
</dbReference>
<dbReference type="Gene3D" id="1.20.140.10">
    <property type="entry name" value="Butyryl-CoA Dehydrogenase, subunit A, domain 3"/>
    <property type="match status" value="1"/>
</dbReference>
<dbReference type="InterPro" id="IPR037069">
    <property type="entry name" value="AcylCoA_DH/ox_N_sf"/>
</dbReference>
<proteinExistence type="predicted"/>
<dbReference type="STRING" id="1220578.FPE01S_01_14890"/>
<dbReference type="AlphaFoldDB" id="A0A0E9MZE6"/>
<dbReference type="PIRSF" id="PIRSF016578">
    <property type="entry name" value="HsaA"/>
    <property type="match status" value="1"/>
</dbReference>
<dbReference type="Gene3D" id="2.40.110.10">
    <property type="entry name" value="Butyryl-CoA Dehydrogenase, subunit A, domain 2"/>
    <property type="match status" value="1"/>
</dbReference>
<dbReference type="GO" id="GO:0050660">
    <property type="term" value="F:flavin adenine dinucleotide binding"/>
    <property type="evidence" value="ECO:0007669"/>
    <property type="project" value="InterPro"/>
</dbReference>
<feature type="domain" description="Acyl-CoA dehydrogenase C-terminal" evidence="2">
    <location>
        <begin position="270"/>
        <end position="347"/>
    </location>
</feature>
<dbReference type="Pfam" id="PF08028">
    <property type="entry name" value="Acyl-CoA_dh_2"/>
    <property type="match status" value="1"/>
</dbReference>
<sequence length="348" mass="38715">MPVHPSAYLSPDTVDSLRSHAAEAERLGQLHPEQLEIIYRKNWFRLFVPKIYGGLDANLPEGLRLQEVLAWVDGSIGWTVTLCSGAGWFSGFLEDAVCRQWWADPRACIGGSGMPSGVATPVKNGWQLTGYWPYASGALQATVFTFNARVENNGIAVKNEKGEEQLLTAWVPRNQVNLLPTWNAIGMVATASHSFALENVFVPAEQCFTIDPAYAIEPAAVYRYPFLQLAETTIAVNLSGMCLRFLDLADPRKDGADRKMEALQQIQEWRTALYALVEKTWHILETGHEIPPDLLRATSYAARKLANGSRGLVNDLFPFCGMEAANRFSEINRVWRNVNTAALHSILH</sequence>
<protein>
    <submittedName>
        <fullName evidence="3">Putative oxidoreductase</fullName>
    </submittedName>
</protein>
<organism evidence="3 4">
    <name type="scientific">Flavihumibacter petaseus NBRC 106054</name>
    <dbReference type="NCBI Taxonomy" id="1220578"/>
    <lineage>
        <taxon>Bacteria</taxon>
        <taxon>Pseudomonadati</taxon>
        <taxon>Bacteroidota</taxon>
        <taxon>Chitinophagia</taxon>
        <taxon>Chitinophagales</taxon>
        <taxon>Chitinophagaceae</taxon>
        <taxon>Flavihumibacter</taxon>
    </lineage>
</organism>
<dbReference type="InterPro" id="IPR013107">
    <property type="entry name" value="Acyl-CoA_DH_C"/>
</dbReference>
<reference evidence="3 4" key="1">
    <citation type="submission" date="2015-04" db="EMBL/GenBank/DDBJ databases">
        <title>Whole genome shotgun sequence of Flavihumibacter petaseus NBRC 106054.</title>
        <authorList>
            <person name="Miyazawa S."/>
            <person name="Hosoyama A."/>
            <person name="Hashimoto M."/>
            <person name="Noguchi M."/>
            <person name="Tsuchikane K."/>
            <person name="Ohji S."/>
            <person name="Yamazoe A."/>
            <person name="Ichikawa N."/>
            <person name="Kimura A."/>
            <person name="Fujita N."/>
        </authorList>
    </citation>
    <scope>NUCLEOTIDE SEQUENCE [LARGE SCALE GENOMIC DNA]</scope>
    <source>
        <strain evidence="3 4">NBRC 106054</strain>
    </source>
</reference>
<dbReference type="Gene3D" id="1.10.540.10">
    <property type="entry name" value="Acyl-CoA dehydrogenase/oxidase, N-terminal domain"/>
    <property type="match status" value="1"/>
</dbReference>
<dbReference type="GO" id="GO:0016627">
    <property type="term" value="F:oxidoreductase activity, acting on the CH-CH group of donors"/>
    <property type="evidence" value="ECO:0007669"/>
    <property type="project" value="InterPro"/>
</dbReference>
<keyword evidence="4" id="KW-1185">Reference proteome</keyword>
<evidence type="ECO:0000256" key="1">
    <source>
        <dbReference type="ARBA" id="ARBA00023002"/>
    </source>
</evidence>
<dbReference type="InterPro" id="IPR009100">
    <property type="entry name" value="AcylCoA_DH/oxidase_NM_dom_sf"/>
</dbReference>
<evidence type="ECO:0000313" key="4">
    <source>
        <dbReference type="Proteomes" id="UP000033121"/>
    </source>
</evidence>
<dbReference type="EMBL" id="BBWV01000001">
    <property type="protein sequence ID" value="GAO42475.1"/>
    <property type="molecule type" value="Genomic_DNA"/>
</dbReference>
<gene>
    <name evidence="3" type="ORF">FPE01S_01_14890</name>
</gene>